<dbReference type="EMBL" id="JNVN01002892">
    <property type="protein sequence ID" value="KHJ31439.1"/>
    <property type="molecule type" value="Genomic_DNA"/>
</dbReference>
<evidence type="ECO:0000313" key="2">
    <source>
        <dbReference type="Proteomes" id="UP000030854"/>
    </source>
</evidence>
<dbReference type="AlphaFoldDB" id="A0A0B1P454"/>
<proteinExistence type="predicted"/>
<reference evidence="1 2" key="1">
    <citation type="journal article" date="2014" name="BMC Genomics">
        <title>Adaptive genomic structural variation in the grape powdery mildew pathogen, Erysiphe necator.</title>
        <authorList>
            <person name="Jones L."/>
            <person name="Riaz S."/>
            <person name="Morales-Cruz A."/>
            <person name="Amrine K.C."/>
            <person name="McGuire B."/>
            <person name="Gubler W.D."/>
            <person name="Walker M.A."/>
            <person name="Cantu D."/>
        </authorList>
    </citation>
    <scope>NUCLEOTIDE SEQUENCE [LARGE SCALE GENOMIC DNA]</scope>
    <source>
        <strain evidence="2">c</strain>
    </source>
</reference>
<keyword evidence="2" id="KW-1185">Reference proteome</keyword>
<sequence length="120" mass="14235">MKEQVQKQMWERVVLQVCGRKTFPTNYFRYLAGRVEIFTFTRCRCKSPDMLCMSGIAKKIRTILPFRTPFHHRGSQSSSFLHHFPLNTFFHQAPHDWPREYKVKGSILSQRTSDENKLLA</sequence>
<dbReference type="Proteomes" id="UP000030854">
    <property type="component" value="Unassembled WGS sequence"/>
</dbReference>
<gene>
    <name evidence="1" type="ORF">EV44_g3704</name>
</gene>
<name>A0A0B1P454_UNCNE</name>
<organism evidence="1 2">
    <name type="scientific">Uncinula necator</name>
    <name type="common">Grape powdery mildew</name>
    <dbReference type="NCBI Taxonomy" id="52586"/>
    <lineage>
        <taxon>Eukaryota</taxon>
        <taxon>Fungi</taxon>
        <taxon>Dikarya</taxon>
        <taxon>Ascomycota</taxon>
        <taxon>Pezizomycotina</taxon>
        <taxon>Leotiomycetes</taxon>
        <taxon>Erysiphales</taxon>
        <taxon>Erysiphaceae</taxon>
        <taxon>Erysiphe</taxon>
    </lineage>
</organism>
<accession>A0A0B1P454</accession>
<comment type="caution">
    <text evidence="1">The sequence shown here is derived from an EMBL/GenBank/DDBJ whole genome shotgun (WGS) entry which is preliminary data.</text>
</comment>
<dbReference type="HOGENOM" id="CLU_2051395_0_0_1"/>
<protein>
    <submittedName>
        <fullName evidence="1">Uncharacterized protein</fullName>
    </submittedName>
</protein>
<evidence type="ECO:0000313" key="1">
    <source>
        <dbReference type="EMBL" id="KHJ31439.1"/>
    </source>
</evidence>